<proteinExistence type="inferred from homology"/>
<feature type="transmembrane region" description="Helical" evidence="11">
    <location>
        <begin position="173"/>
        <end position="195"/>
    </location>
</feature>
<evidence type="ECO:0000256" key="3">
    <source>
        <dbReference type="ARBA" id="ARBA00022475"/>
    </source>
</evidence>
<comment type="similarity">
    <text evidence="2">Belongs to the G-protein coupled receptor 1 family.</text>
</comment>
<dbReference type="InterPro" id="IPR000276">
    <property type="entry name" value="GPCR_Rhodpsn"/>
</dbReference>
<evidence type="ECO:0000256" key="5">
    <source>
        <dbReference type="ARBA" id="ARBA00022989"/>
    </source>
</evidence>
<evidence type="ECO:0000256" key="7">
    <source>
        <dbReference type="ARBA" id="ARBA00023136"/>
    </source>
</evidence>
<dbReference type="PROSITE" id="PS50262">
    <property type="entry name" value="G_PROTEIN_RECEP_F1_2"/>
    <property type="match status" value="1"/>
</dbReference>
<keyword evidence="7 11" id="KW-0472">Membrane</keyword>
<evidence type="ECO:0000259" key="12">
    <source>
        <dbReference type="PROSITE" id="PS50262"/>
    </source>
</evidence>
<evidence type="ECO:0000256" key="6">
    <source>
        <dbReference type="ARBA" id="ARBA00023040"/>
    </source>
</evidence>
<keyword evidence="10" id="KW-0807">Transducer</keyword>
<gene>
    <name evidence="13" type="ORF">HNY73_013953</name>
</gene>
<evidence type="ECO:0000256" key="1">
    <source>
        <dbReference type="ARBA" id="ARBA00004651"/>
    </source>
</evidence>
<keyword evidence="8 13" id="KW-0675">Receptor</keyword>
<reference evidence="13" key="2">
    <citation type="submission" date="2020-06" db="EMBL/GenBank/DDBJ databases">
        <authorList>
            <person name="Sheffer M."/>
        </authorList>
    </citation>
    <scope>NUCLEOTIDE SEQUENCE</scope>
</reference>
<feature type="transmembrane region" description="Helical" evidence="11">
    <location>
        <begin position="56"/>
        <end position="77"/>
    </location>
</feature>
<dbReference type="AlphaFoldDB" id="A0A8T0EMB0"/>
<dbReference type="GO" id="GO:0005886">
    <property type="term" value="C:plasma membrane"/>
    <property type="evidence" value="ECO:0007669"/>
    <property type="project" value="UniProtKB-SubCell"/>
</dbReference>
<dbReference type="GO" id="GO:0007204">
    <property type="term" value="P:positive regulation of cytosolic calcium ion concentration"/>
    <property type="evidence" value="ECO:0007669"/>
    <property type="project" value="TreeGrafter"/>
</dbReference>
<feature type="transmembrane region" description="Helical" evidence="11">
    <location>
        <begin position="89"/>
        <end position="110"/>
    </location>
</feature>
<evidence type="ECO:0000256" key="9">
    <source>
        <dbReference type="ARBA" id="ARBA00023180"/>
    </source>
</evidence>
<dbReference type="PROSITE" id="PS00237">
    <property type="entry name" value="G_PROTEIN_RECEP_F1_1"/>
    <property type="match status" value="1"/>
</dbReference>
<comment type="subcellular location">
    <subcellularLocation>
        <location evidence="1">Cell membrane</location>
        <topology evidence="1">Multi-pass membrane protein</topology>
    </subcellularLocation>
</comment>
<evidence type="ECO:0000313" key="13">
    <source>
        <dbReference type="EMBL" id="KAF8777023.1"/>
    </source>
</evidence>
<evidence type="ECO:0000256" key="11">
    <source>
        <dbReference type="SAM" id="Phobius"/>
    </source>
</evidence>
<dbReference type="InterPro" id="IPR008365">
    <property type="entry name" value="Prostanoid_rcpt"/>
</dbReference>
<dbReference type="EMBL" id="JABXBU010002072">
    <property type="protein sequence ID" value="KAF8777023.1"/>
    <property type="molecule type" value="Genomic_DNA"/>
</dbReference>
<evidence type="ECO:0000256" key="4">
    <source>
        <dbReference type="ARBA" id="ARBA00022692"/>
    </source>
</evidence>
<keyword evidence="4 11" id="KW-0812">Transmembrane</keyword>
<dbReference type="PANTHER" id="PTHR11866">
    <property type="entry name" value="G-PROTEIN COUPLED RECEPTOR FAMILY 1 MEMBER"/>
    <property type="match status" value="1"/>
</dbReference>
<evidence type="ECO:0000256" key="10">
    <source>
        <dbReference type="ARBA" id="ARBA00023224"/>
    </source>
</evidence>
<keyword evidence="14" id="KW-1185">Reference proteome</keyword>
<comment type="caution">
    <text evidence="13">The sequence shown here is derived from an EMBL/GenBank/DDBJ whole genome shotgun (WGS) entry which is preliminary data.</text>
</comment>
<feature type="domain" description="G-protein coupled receptors family 1 profile" evidence="12">
    <location>
        <begin position="68"/>
        <end position="235"/>
    </location>
</feature>
<protein>
    <submittedName>
        <fullName evidence="13">Prostaglandin E2 receptor EP3 subtype like protein</fullName>
    </submittedName>
</protein>
<feature type="transmembrane region" description="Helical" evidence="11">
    <location>
        <begin position="130"/>
        <end position="152"/>
    </location>
</feature>
<name>A0A8T0EMB0_ARGBR</name>
<dbReference type="PANTHER" id="PTHR11866:SF16">
    <property type="entry name" value="PROSTAGLANDIN E2 RECEPTOR EP4 SUBTYPE-LIKE PROTEIN"/>
    <property type="match status" value="1"/>
</dbReference>
<sequence length="308" mass="34708">MESEDILPFTTSSPHLNSSVGDYQWQTDFINATTNSDINFDHAEAHHRYISRGGQIFMTGVYIFGAVANIFSLLLLSQGKQARNKKLTLMIRCLAANDLMALASSFFLVYMRIYLDPSFVASRWFCGLRVLTRFFGFSSGSVASVMAVERFIALTRPFFYQKHITHKLVKRAIFIQWFIVMAIVLLPLVGFGLYYKVDEESGAYICARYRQATEPPDIAYAYVMFGFGTMMCVVIVGCNMAVVSALCRLSPGSSQARRTTVSRDHRELAFNHTQEDCLPNHGVSAYSGLLPSRCVLFNFALNVTFMKE</sequence>
<keyword evidence="6" id="KW-0297">G-protein coupled receptor</keyword>
<keyword evidence="5 11" id="KW-1133">Transmembrane helix</keyword>
<keyword evidence="9" id="KW-0325">Glycoprotein</keyword>
<dbReference type="Gene3D" id="1.20.1070.10">
    <property type="entry name" value="Rhodopsin 7-helix transmembrane proteins"/>
    <property type="match status" value="1"/>
</dbReference>
<dbReference type="InterPro" id="IPR017452">
    <property type="entry name" value="GPCR_Rhodpsn_7TM"/>
</dbReference>
<feature type="transmembrane region" description="Helical" evidence="11">
    <location>
        <begin position="219"/>
        <end position="247"/>
    </location>
</feature>
<dbReference type="Pfam" id="PF00001">
    <property type="entry name" value="7tm_1"/>
    <property type="match status" value="1"/>
</dbReference>
<dbReference type="Proteomes" id="UP000807504">
    <property type="component" value="Unassembled WGS sequence"/>
</dbReference>
<evidence type="ECO:0000256" key="8">
    <source>
        <dbReference type="ARBA" id="ARBA00023170"/>
    </source>
</evidence>
<accession>A0A8T0EMB0</accession>
<reference evidence="13" key="1">
    <citation type="journal article" date="2020" name="bioRxiv">
        <title>Chromosome-level reference genome of the European wasp spider Argiope bruennichi: a resource for studies on range expansion and evolutionary adaptation.</title>
        <authorList>
            <person name="Sheffer M.M."/>
            <person name="Hoppe A."/>
            <person name="Krehenwinkel H."/>
            <person name="Uhl G."/>
            <person name="Kuss A.W."/>
            <person name="Jensen L."/>
            <person name="Jensen C."/>
            <person name="Gillespie R.G."/>
            <person name="Hoff K.J."/>
            <person name="Prost S."/>
        </authorList>
    </citation>
    <scope>NUCLEOTIDE SEQUENCE</scope>
</reference>
<evidence type="ECO:0000313" key="14">
    <source>
        <dbReference type="Proteomes" id="UP000807504"/>
    </source>
</evidence>
<dbReference type="GO" id="GO:0007189">
    <property type="term" value="P:adenylate cyclase-activating G protein-coupled receptor signaling pathway"/>
    <property type="evidence" value="ECO:0007669"/>
    <property type="project" value="TreeGrafter"/>
</dbReference>
<keyword evidence="3" id="KW-1003">Cell membrane</keyword>
<dbReference type="SUPFAM" id="SSF81321">
    <property type="entry name" value="Family A G protein-coupled receptor-like"/>
    <property type="match status" value="1"/>
</dbReference>
<evidence type="ECO:0000256" key="2">
    <source>
        <dbReference type="ARBA" id="ARBA00010663"/>
    </source>
</evidence>
<organism evidence="13 14">
    <name type="scientific">Argiope bruennichi</name>
    <name type="common">Wasp spider</name>
    <name type="synonym">Aranea bruennichi</name>
    <dbReference type="NCBI Taxonomy" id="94029"/>
    <lineage>
        <taxon>Eukaryota</taxon>
        <taxon>Metazoa</taxon>
        <taxon>Ecdysozoa</taxon>
        <taxon>Arthropoda</taxon>
        <taxon>Chelicerata</taxon>
        <taxon>Arachnida</taxon>
        <taxon>Araneae</taxon>
        <taxon>Araneomorphae</taxon>
        <taxon>Entelegynae</taxon>
        <taxon>Araneoidea</taxon>
        <taxon>Araneidae</taxon>
        <taxon>Argiope</taxon>
    </lineage>
</organism>
<dbReference type="GO" id="GO:0004930">
    <property type="term" value="F:G protein-coupled receptor activity"/>
    <property type="evidence" value="ECO:0007669"/>
    <property type="project" value="UniProtKB-KW"/>
</dbReference>